<sequence length="239" mass="25800">MKESILRGIGVFALALLGGLLGAGLFAITGIGQHWADRQTEAYLLDNPEMLQRMASELQARDAERRLAAAGEEWRAPFPGAVLGNPEGSRTLFEFSDYNCGYCRLSHAHVEQLVAQDPELRVVIKEWPIFEGSEAAARMALAAAKQDKFAAFHRALFEQETADDAAIARAAEAAGLDVRRARTEAQGEDVTMELMRNALLAEELGFTGTPAWITGNRILQGAQGVEALAEAIGDTTDAS</sequence>
<evidence type="ECO:0000256" key="2">
    <source>
        <dbReference type="ARBA" id="ARBA00023002"/>
    </source>
</evidence>
<dbReference type="PROSITE" id="PS51352">
    <property type="entry name" value="THIOREDOXIN_2"/>
    <property type="match status" value="1"/>
</dbReference>
<name>A0A395LIS8_9SPHN</name>
<dbReference type="Proteomes" id="UP000254101">
    <property type="component" value="Unassembled WGS sequence"/>
</dbReference>
<evidence type="ECO:0000259" key="5">
    <source>
        <dbReference type="PROSITE" id="PS51352"/>
    </source>
</evidence>
<proteinExistence type="predicted"/>
<keyword evidence="4" id="KW-0676">Redox-active center</keyword>
<keyword evidence="3" id="KW-1015">Disulfide bond</keyword>
<dbReference type="AlphaFoldDB" id="A0A395LIS8"/>
<dbReference type="EMBL" id="QRBB01000001">
    <property type="protein sequence ID" value="RDS76828.1"/>
    <property type="molecule type" value="Genomic_DNA"/>
</dbReference>
<keyword evidence="1" id="KW-0732">Signal</keyword>
<keyword evidence="7" id="KW-1185">Reference proteome</keyword>
<evidence type="ECO:0000313" key="7">
    <source>
        <dbReference type="Proteomes" id="UP000254101"/>
    </source>
</evidence>
<dbReference type="Pfam" id="PF01323">
    <property type="entry name" value="DSBA"/>
    <property type="match status" value="1"/>
</dbReference>
<dbReference type="InterPro" id="IPR001853">
    <property type="entry name" value="DSBA-like_thioredoxin_dom"/>
</dbReference>
<evidence type="ECO:0000256" key="3">
    <source>
        <dbReference type="ARBA" id="ARBA00023157"/>
    </source>
</evidence>
<dbReference type="OrthoDB" id="9780147at2"/>
<evidence type="ECO:0000256" key="4">
    <source>
        <dbReference type="ARBA" id="ARBA00023284"/>
    </source>
</evidence>
<dbReference type="InterPro" id="IPR013766">
    <property type="entry name" value="Thioredoxin_domain"/>
</dbReference>
<keyword evidence="2" id="KW-0560">Oxidoreductase</keyword>
<gene>
    <name evidence="6" type="ORF">DL238_03865</name>
</gene>
<reference evidence="6 7" key="1">
    <citation type="submission" date="2018-07" db="EMBL/GenBank/DDBJ databases">
        <title>Erythrobacter nanhaiensis sp. nov., a novel member of the genus Erythrobacter isolated from the South China Sea.</title>
        <authorList>
            <person name="Chen X."/>
            <person name="Liu J."/>
        </authorList>
    </citation>
    <scope>NUCLEOTIDE SEQUENCE [LARGE SCALE GENOMIC DNA]</scope>
    <source>
        <strain evidence="6 7">S-5</strain>
    </source>
</reference>
<evidence type="ECO:0000256" key="1">
    <source>
        <dbReference type="ARBA" id="ARBA00022729"/>
    </source>
</evidence>
<dbReference type="RefSeq" id="WP_115491050.1">
    <property type="nucleotide sequence ID" value="NZ_JACHWW010000001.1"/>
</dbReference>
<organism evidence="6 7">
    <name type="scientific">Alteriqipengyuania lutimaris</name>
    <dbReference type="NCBI Taxonomy" id="1538146"/>
    <lineage>
        <taxon>Bacteria</taxon>
        <taxon>Pseudomonadati</taxon>
        <taxon>Pseudomonadota</taxon>
        <taxon>Alphaproteobacteria</taxon>
        <taxon>Sphingomonadales</taxon>
        <taxon>Erythrobacteraceae</taxon>
        <taxon>Alteriqipengyuania</taxon>
    </lineage>
</organism>
<accession>A0A395LIS8</accession>
<protein>
    <submittedName>
        <fullName evidence="6">DsbA family protein</fullName>
    </submittedName>
</protein>
<dbReference type="InterPro" id="IPR036249">
    <property type="entry name" value="Thioredoxin-like_sf"/>
</dbReference>
<dbReference type="PANTHER" id="PTHR13887">
    <property type="entry name" value="GLUTATHIONE S-TRANSFERASE KAPPA"/>
    <property type="match status" value="1"/>
</dbReference>
<dbReference type="Gene3D" id="3.40.30.10">
    <property type="entry name" value="Glutaredoxin"/>
    <property type="match status" value="1"/>
</dbReference>
<evidence type="ECO:0000313" key="6">
    <source>
        <dbReference type="EMBL" id="RDS76828.1"/>
    </source>
</evidence>
<dbReference type="PANTHER" id="PTHR13887:SF14">
    <property type="entry name" value="DISULFIDE BOND FORMATION PROTEIN D"/>
    <property type="match status" value="1"/>
</dbReference>
<dbReference type="SUPFAM" id="SSF52833">
    <property type="entry name" value="Thioredoxin-like"/>
    <property type="match status" value="1"/>
</dbReference>
<comment type="caution">
    <text evidence="6">The sequence shown here is derived from an EMBL/GenBank/DDBJ whole genome shotgun (WGS) entry which is preliminary data.</text>
</comment>
<dbReference type="GO" id="GO:0016491">
    <property type="term" value="F:oxidoreductase activity"/>
    <property type="evidence" value="ECO:0007669"/>
    <property type="project" value="UniProtKB-KW"/>
</dbReference>
<feature type="domain" description="Thioredoxin" evidence="5">
    <location>
        <begin position="54"/>
        <end position="237"/>
    </location>
</feature>